<dbReference type="EMBL" id="MSCH01000003">
    <property type="protein sequence ID" value="PQJ54923.1"/>
    <property type="molecule type" value="Genomic_DNA"/>
</dbReference>
<organism evidence="1 2">
    <name type="scientific">Psychrosphaera saromensis</name>
    <dbReference type="NCBI Taxonomy" id="716813"/>
    <lineage>
        <taxon>Bacteria</taxon>
        <taxon>Pseudomonadati</taxon>
        <taxon>Pseudomonadota</taxon>
        <taxon>Gammaproteobacteria</taxon>
        <taxon>Alteromonadales</taxon>
        <taxon>Pseudoalteromonadaceae</taxon>
        <taxon>Psychrosphaera</taxon>
    </lineage>
</organism>
<dbReference type="AlphaFoldDB" id="A0A2S7UYA9"/>
<reference evidence="1 2" key="1">
    <citation type="submission" date="2016-12" db="EMBL/GenBank/DDBJ databases">
        <title>Diversity of luminous bacteria.</title>
        <authorList>
            <person name="Yoshizawa S."/>
            <person name="Kogure K."/>
        </authorList>
    </citation>
    <scope>NUCLEOTIDE SEQUENCE [LARGE SCALE GENOMIC DNA]</scope>
    <source>
        <strain evidence="1 2">SA4-48</strain>
    </source>
</reference>
<proteinExistence type="predicted"/>
<comment type="caution">
    <text evidence="1">The sequence shown here is derived from an EMBL/GenBank/DDBJ whole genome shotgun (WGS) entry which is preliminary data.</text>
</comment>
<evidence type="ECO:0000313" key="2">
    <source>
        <dbReference type="Proteomes" id="UP000239007"/>
    </source>
</evidence>
<accession>A0A2S7UYA9</accession>
<sequence length="197" mass="21681">MNFNVHLKKQIGFLQRSCDSYDAGHHDEAIRIATVLRVLLHNTKASTSLLKHLNATTINLLTTCIDMSPQAVMFHGMGQRTISSDGSSSYYPSLDEGPEKRYVPVSKWWDQVVFVLNPKTKLTRKSIVLAAANKDGGAHVDNKLSPDYAGLAKEGAVGTLVYKVNGKESKTDIQDAHLVALRQMAHELLNSPELLAI</sequence>
<evidence type="ECO:0000313" key="1">
    <source>
        <dbReference type="EMBL" id="PQJ54923.1"/>
    </source>
</evidence>
<dbReference type="Proteomes" id="UP000239007">
    <property type="component" value="Unassembled WGS sequence"/>
</dbReference>
<keyword evidence="2" id="KW-1185">Reference proteome</keyword>
<protein>
    <submittedName>
        <fullName evidence="1">Uncharacterized protein</fullName>
    </submittedName>
</protein>
<gene>
    <name evidence="1" type="ORF">BTO11_15530</name>
</gene>
<name>A0A2S7UYA9_9GAMM</name>